<feature type="region of interest" description="Disordered" evidence="1">
    <location>
        <begin position="246"/>
        <end position="276"/>
    </location>
</feature>
<dbReference type="GO" id="GO:0003713">
    <property type="term" value="F:transcription coactivator activity"/>
    <property type="evidence" value="ECO:0007669"/>
    <property type="project" value="InterPro"/>
</dbReference>
<dbReference type="PANTHER" id="PTHR33137:SF4">
    <property type="entry name" value="MEDIATOR OF RNA POLYMERASE II TRANSCRIPTION SUBUNIT 15A-RELATED"/>
    <property type="match status" value="1"/>
</dbReference>
<dbReference type="PANTHER" id="PTHR33137">
    <property type="entry name" value="MEDIATOR OF RNA POLYMERASE II TRANSCRIPTION SUBUNIT 15A-RELATED"/>
    <property type="match status" value="1"/>
</dbReference>
<protein>
    <submittedName>
        <fullName evidence="3">Mediator of RNA polymerase II transcription subunit 15a</fullName>
    </submittedName>
</protein>
<dbReference type="Gramene" id="Tc06v2_t002790.1">
    <property type="protein sequence ID" value="Tc06v2_p002790.1"/>
    <property type="gene ID" value="Tc06v2_g002790"/>
</dbReference>
<dbReference type="RefSeq" id="XP_017978244.1">
    <property type="nucleotide sequence ID" value="XM_018122755.1"/>
</dbReference>
<dbReference type="InterPro" id="IPR044661">
    <property type="entry name" value="MED15a/b/c-like"/>
</dbReference>
<dbReference type="GO" id="GO:0031490">
    <property type="term" value="F:chromatin DNA binding"/>
    <property type="evidence" value="ECO:0007669"/>
    <property type="project" value="InterPro"/>
</dbReference>
<reference evidence="3" key="2">
    <citation type="submission" date="2025-08" db="UniProtKB">
        <authorList>
            <consortium name="RefSeq"/>
        </authorList>
    </citation>
    <scope>IDENTIFICATION</scope>
</reference>
<organism evidence="2 3">
    <name type="scientific">Theobroma cacao</name>
    <name type="common">Cacao</name>
    <name type="synonym">Cocoa</name>
    <dbReference type="NCBI Taxonomy" id="3641"/>
    <lineage>
        <taxon>Eukaryota</taxon>
        <taxon>Viridiplantae</taxon>
        <taxon>Streptophyta</taxon>
        <taxon>Embryophyta</taxon>
        <taxon>Tracheophyta</taxon>
        <taxon>Spermatophyta</taxon>
        <taxon>Magnoliopsida</taxon>
        <taxon>eudicotyledons</taxon>
        <taxon>Gunneridae</taxon>
        <taxon>Pentapetalae</taxon>
        <taxon>rosids</taxon>
        <taxon>malvids</taxon>
        <taxon>Malvales</taxon>
        <taxon>Malvaceae</taxon>
        <taxon>Byttnerioideae</taxon>
        <taxon>Theobroma</taxon>
    </lineage>
</organism>
<gene>
    <name evidence="3" type="primary">LOC18595358</name>
</gene>
<evidence type="ECO:0000313" key="3">
    <source>
        <dbReference type="RefSeq" id="XP_017978244.1"/>
    </source>
</evidence>
<name>A0AB32WH05_THECC</name>
<sequence>METASLDVANQKRHAIGDDLQEEVYQKIKAMKEKYLPALSETHQKIAVLLEQESLKRTEKEARIRHKKALVQYSELLHNLEISKVMFDHIVDFLTVSKSDILPSHKEKLDSYERQIIKFYEVIRPRKWISESDDNQINLQSKSMMPQGCEPIIPQIKQQGQPLQQQMQEQHDQQQQYMHHLAKKQPPAQIKTHELPQPHPMNDSNDVNMRQGIGVNPGVNLQQILPTSQLPSYSHEPLKSDPQFLISSPQAPYVSSPSTLLTPSPEPGNSGKPIYGNSSLSNNCINISQQEATIEQTGSEFSTLDSPGNDMLAFPLLAGLTNANDTHDRSHVT</sequence>
<dbReference type="Proteomes" id="UP000694886">
    <property type="component" value="Chromosome 6"/>
</dbReference>
<reference evidence="2" key="1">
    <citation type="journal article" date="1997" name="Nucleic Acids Res.">
        <title>tRNAscan-SE: a program for improved detection of transfer RNA genes in genomic sequence.</title>
        <authorList>
            <person name="Lowe T.M."/>
            <person name="Eddy S.R."/>
        </authorList>
    </citation>
    <scope>NUCLEOTIDE SEQUENCE [LARGE SCALE GENOMIC DNA]</scope>
    <source>
        <strain evidence="2">r\B97-61/B2</strain>
    </source>
</reference>
<dbReference type="GeneID" id="18595358"/>
<evidence type="ECO:0000313" key="2">
    <source>
        <dbReference type="Proteomes" id="UP000694886"/>
    </source>
</evidence>
<dbReference type="KEGG" id="tcc:18595358"/>
<proteinExistence type="predicted"/>
<accession>A0AB32WH05</accession>
<dbReference type="AlphaFoldDB" id="A0AB32WH05"/>
<evidence type="ECO:0000256" key="1">
    <source>
        <dbReference type="SAM" id="MobiDB-lite"/>
    </source>
</evidence>